<evidence type="ECO:0000313" key="3">
    <source>
        <dbReference type="Proteomes" id="UP000077266"/>
    </source>
</evidence>
<feature type="region of interest" description="Disordered" evidence="1">
    <location>
        <begin position="113"/>
        <end position="149"/>
    </location>
</feature>
<protein>
    <submittedName>
        <fullName evidence="2">Uncharacterized protein</fullName>
    </submittedName>
</protein>
<dbReference type="AlphaFoldDB" id="A0A165PKK2"/>
<accession>A0A165PKK2</accession>
<gene>
    <name evidence="2" type="ORF">EXIGLDRAFT_821396</name>
</gene>
<feature type="compositionally biased region" description="Basic and acidic residues" evidence="1">
    <location>
        <begin position="128"/>
        <end position="146"/>
    </location>
</feature>
<dbReference type="EMBL" id="KV425889">
    <property type="protein sequence ID" value="KZW02307.1"/>
    <property type="molecule type" value="Genomic_DNA"/>
</dbReference>
<sequence length="328" mass="35909">MRVHRRERLLELSLSQNGDVGVVQLLRGREGRCPMSNYTAPNEADNVQVGWRWRASGVLLTSRSKSASAQRKTARNVLRVLSSTARSRHVHSERDAKSSLSWTMSGRTGMLRSGARYRDTFGTHVRHSRQDREYEREGQREGEGRTHNKWLHNVRALRVQGDSATAKSCKGERVSASGTTRAEGRQWRGRRGTTTASTGREAATADAVCELTTAAGGVVLVGVLAHAREGVRLSPTSARPATPFTPTRISMIHAPAFGPAPGRAPPRFAWLRRTLAVYEGPLAAQPITAVFRSARSRVGASLLKATLRGTEPEHKQKQAAWLQTVPGG</sequence>
<reference evidence="2 3" key="1">
    <citation type="journal article" date="2016" name="Mol. Biol. Evol.">
        <title>Comparative Genomics of Early-Diverging Mushroom-Forming Fungi Provides Insights into the Origins of Lignocellulose Decay Capabilities.</title>
        <authorList>
            <person name="Nagy L.G."/>
            <person name="Riley R."/>
            <person name="Tritt A."/>
            <person name="Adam C."/>
            <person name="Daum C."/>
            <person name="Floudas D."/>
            <person name="Sun H."/>
            <person name="Yadav J.S."/>
            <person name="Pangilinan J."/>
            <person name="Larsson K.H."/>
            <person name="Matsuura K."/>
            <person name="Barry K."/>
            <person name="Labutti K."/>
            <person name="Kuo R."/>
            <person name="Ohm R.A."/>
            <person name="Bhattacharya S.S."/>
            <person name="Shirouzu T."/>
            <person name="Yoshinaga Y."/>
            <person name="Martin F.M."/>
            <person name="Grigoriev I.V."/>
            <person name="Hibbett D.S."/>
        </authorList>
    </citation>
    <scope>NUCLEOTIDE SEQUENCE [LARGE SCALE GENOMIC DNA]</scope>
    <source>
        <strain evidence="2 3">HHB12029</strain>
    </source>
</reference>
<feature type="region of interest" description="Disordered" evidence="1">
    <location>
        <begin position="162"/>
        <end position="199"/>
    </location>
</feature>
<name>A0A165PKK2_EXIGL</name>
<proteinExistence type="predicted"/>
<evidence type="ECO:0000256" key="1">
    <source>
        <dbReference type="SAM" id="MobiDB-lite"/>
    </source>
</evidence>
<evidence type="ECO:0000313" key="2">
    <source>
        <dbReference type="EMBL" id="KZW02307.1"/>
    </source>
</evidence>
<keyword evidence="3" id="KW-1185">Reference proteome</keyword>
<dbReference type="Proteomes" id="UP000077266">
    <property type="component" value="Unassembled WGS sequence"/>
</dbReference>
<organism evidence="2 3">
    <name type="scientific">Exidia glandulosa HHB12029</name>
    <dbReference type="NCBI Taxonomy" id="1314781"/>
    <lineage>
        <taxon>Eukaryota</taxon>
        <taxon>Fungi</taxon>
        <taxon>Dikarya</taxon>
        <taxon>Basidiomycota</taxon>
        <taxon>Agaricomycotina</taxon>
        <taxon>Agaricomycetes</taxon>
        <taxon>Auriculariales</taxon>
        <taxon>Exidiaceae</taxon>
        <taxon>Exidia</taxon>
    </lineage>
</organism>
<dbReference type="InParanoid" id="A0A165PKK2"/>